<feature type="domain" description="EXPERA" evidence="7">
    <location>
        <begin position="9"/>
        <end position="174"/>
    </location>
</feature>
<dbReference type="Proteomes" id="UP001338125">
    <property type="component" value="Unassembled WGS sequence"/>
</dbReference>
<evidence type="ECO:0000256" key="3">
    <source>
        <dbReference type="ARBA" id="ARBA00022989"/>
    </source>
</evidence>
<keyword evidence="9" id="KW-1185">Reference proteome</keyword>
<gene>
    <name evidence="8" type="ORF">PT974_09614</name>
</gene>
<proteinExistence type="predicted"/>
<evidence type="ECO:0000313" key="8">
    <source>
        <dbReference type="EMBL" id="KAK5991333.1"/>
    </source>
</evidence>
<dbReference type="PROSITE" id="PS51751">
    <property type="entry name" value="EXPERA"/>
    <property type="match status" value="1"/>
</dbReference>
<feature type="transmembrane region" description="Helical" evidence="6">
    <location>
        <begin position="163"/>
        <end position="183"/>
    </location>
</feature>
<feature type="transmembrane region" description="Helical" evidence="6">
    <location>
        <begin position="122"/>
        <end position="143"/>
    </location>
</feature>
<organism evidence="8 9">
    <name type="scientific">Cladobotryum mycophilum</name>
    <dbReference type="NCBI Taxonomy" id="491253"/>
    <lineage>
        <taxon>Eukaryota</taxon>
        <taxon>Fungi</taxon>
        <taxon>Dikarya</taxon>
        <taxon>Ascomycota</taxon>
        <taxon>Pezizomycotina</taxon>
        <taxon>Sordariomycetes</taxon>
        <taxon>Hypocreomycetidae</taxon>
        <taxon>Hypocreales</taxon>
        <taxon>Hypocreaceae</taxon>
        <taxon>Cladobotryum</taxon>
    </lineage>
</organism>
<name>A0ABR0SGM4_9HYPO</name>
<evidence type="ECO:0000313" key="9">
    <source>
        <dbReference type="Proteomes" id="UP001338125"/>
    </source>
</evidence>
<comment type="subcellular location">
    <subcellularLocation>
        <location evidence="1">Membrane</location>
        <topology evidence="1">Multi-pass membrane protein</topology>
    </subcellularLocation>
</comment>
<sequence>MAPREKAWRDWVYLWIIGTQLFGMLGKPSNAQSTPYPYHHPRPRPLLPKIPLANPQLPLHFLISLRKAYVSFSGDPFFAHDNTHAPFLQIFLYIEGLVQLPLAAYLVYQLASRKPTTGPTELAGLAFGCVTGMGSAACFYELLHMGPELVSEDKKASLVYGTYLPFLVIPSLLAVDMYTRLLPRVQEPISRAKTQ</sequence>
<keyword evidence="2 5" id="KW-0812">Transmembrane</keyword>
<comment type="caution">
    <text evidence="8">The sequence shown here is derived from an EMBL/GenBank/DDBJ whole genome shotgun (WGS) entry which is preliminary data.</text>
</comment>
<keyword evidence="4 5" id="KW-0472">Membrane</keyword>
<dbReference type="Pfam" id="PF05241">
    <property type="entry name" value="EBP"/>
    <property type="match status" value="1"/>
</dbReference>
<evidence type="ECO:0000256" key="1">
    <source>
        <dbReference type="ARBA" id="ARBA00004141"/>
    </source>
</evidence>
<dbReference type="EMBL" id="JAVFKD010000014">
    <property type="protein sequence ID" value="KAK5991333.1"/>
    <property type="molecule type" value="Genomic_DNA"/>
</dbReference>
<feature type="transmembrane region" description="Helical" evidence="6">
    <location>
        <begin position="90"/>
        <end position="110"/>
    </location>
</feature>
<feature type="transmembrane region" description="Helical" evidence="6">
    <location>
        <begin position="12"/>
        <end position="29"/>
    </location>
</feature>
<evidence type="ECO:0000259" key="7">
    <source>
        <dbReference type="PROSITE" id="PS51751"/>
    </source>
</evidence>
<dbReference type="InterPro" id="IPR033118">
    <property type="entry name" value="EXPERA"/>
</dbReference>
<accession>A0ABR0SGM4</accession>
<evidence type="ECO:0000256" key="6">
    <source>
        <dbReference type="SAM" id="Phobius"/>
    </source>
</evidence>
<evidence type="ECO:0000256" key="4">
    <source>
        <dbReference type="ARBA" id="ARBA00023136"/>
    </source>
</evidence>
<protein>
    <recommendedName>
        <fullName evidence="7">EXPERA domain-containing protein</fullName>
    </recommendedName>
</protein>
<evidence type="ECO:0000256" key="5">
    <source>
        <dbReference type="PROSITE-ProRule" id="PRU01087"/>
    </source>
</evidence>
<reference evidence="8 9" key="1">
    <citation type="submission" date="2024-01" db="EMBL/GenBank/DDBJ databases">
        <title>Complete genome of Cladobotryum mycophilum ATHUM6906.</title>
        <authorList>
            <person name="Christinaki A.C."/>
            <person name="Myridakis A.I."/>
            <person name="Kouvelis V.N."/>
        </authorList>
    </citation>
    <scope>NUCLEOTIDE SEQUENCE [LARGE SCALE GENOMIC DNA]</scope>
    <source>
        <strain evidence="8 9">ATHUM6906</strain>
    </source>
</reference>
<keyword evidence="3 5" id="KW-1133">Transmembrane helix</keyword>
<evidence type="ECO:0000256" key="2">
    <source>
        <dbReference type="ARBA" id="ARBA00022692"/>
    </source>
</evidence>